<feature type="transmembrane region" description="Helical" evidence="7">
    <location>
        <begin position="32"/>
        <end position="49"/>
    </location>
</feature>
<evidence type="ECO:0000259" key="8">
    <source>
        <dbReference type="PROSITE" id="PS50928"/>
    </source>
</evidence>
<dbReference type="EMBL" id="BIFT01000002">
    <property type="protein sequence ID" value="GCE29693.1"/>
    <property type="molecule type" value="Genomic_DNA"/>
</dbReference>
<dbReference type="RefSeq" id="WP_126629910.1">
    <property type="nucleotide sequence ID" value="NZ_BIFT01000002.1"/>
</dbReference>
<comment type="similarity">
    <text evidence="7">Belongs to the binding-protein-dependent transport system permease family.</text>
</comment>
<evidence type="ECO:0000256" key="5">
    <source>
        <dbReference type="ARBA" id="ARBA00022989"/>
    </source>
</evidence>
<reference evidence="10" key="1">
    <citation type="submission" date="2018-12" db="EMBL/GenBank/DDBJ databases">
        <title>Tengunoibacter tsumagoiensis gen. nov., sp. nov., Dictyobacter kobayashii sp. nov., D. alpinus sp. nov., and D. joshuensis sp. nov. and description of Dictyobacteraceae fam. nov. within the order Ktedonobacterales isolated from Tengu-no-mugimeshi.</title>
        <authorList>
            <person name="Wang C.M."/>
            <person name="Zheng Y."/>
            <person name="Sakai Y."/>
            <person name="Toyoda A."/>
            <person name="Minakuchi Y."/>
            <person name="Abe K."/>
            <person name="Yokota A."/>
            <person name="Yabe S."/>
        </authorList>
    </citation>
    <scope>NUCLEOTIDE SEQUENCE [LARGE SCALE GENOMIC DNA]</scope>
    <source>
        <strain evidence="10">Uno16</strain>
    </source>
</reference>
<dbReference type="GO" id="GO:0005886">
    <property type="term" value="C:plasma membrane"/>
    <property type="evidence" value="ECO:0007669"/>
    <property type="project" value="UniProtKB-SubCell"/>
</dbReference>
<dbReference type="PANTHER" id="PTHR30193">
    <property type="entry name" value="ABC TRANSPORTER PERMEASE PROTEIN"/>
    <property type="match status" value="1"/>
</dbReference>
<feature type="transmembrane region" description="Helical" evidence="7">
    <location>
        <begin position="127"/>
        <end position="146"/>
    </location>
</feature>
<dbReference type="InterPro" id="IPR000515">
    <property type="entry name" value="MetI-like"/>
</dbReference>
<evidence type="ECO:0000256" key="7">
    <source>
        <dbReference type="RuleBase" id="RU363032"/>
    </source>
</evidence>
<feature type="transmembrane region" description="Helical" evidence="7">
    <location>
        <begin position="227"/>
        <end position="246"/>
    </location>
</feature>
<dbReference type="OrthoDB" id="9788108at2"/>
<feature type="transmembrane region" description="Helical" evidence="7">
    <location>
        <begin position="93"/>
        <end position="115"/>
    </location>
</feature>
<dbReference type="Proteomes" id="UP000287171">
    <property type="component" value="Unassembled WGS sequence"/>
</dbReference>
<proteinExistence type="inferred from homology"/>
<evidence type="ECO:0000256" key="3">
    <source>
        <dbReference type="ARBA" id="ARBA00022475"/>
    </source>
</evidence>
<dbReference type="AlphaFoldDB" id="A0A402BE81"/>
<comment type="caution">
    <text evidence="9">The sequence shown here is derived from an EMBL/GenBank/DDBJ whole genome shotgun (WGS) entry which is preliminary data.</text>
</comment>
<evidence type="ECO:0000256" key="4">
    <source>
        <dbReference type="ARBA" id="ARBA00022692"/>
    </source>
</evidence>
<keyword evidence="10" id="KW-1185">Reference proteome</keyword>
<evidence type="ECO:0000256" key="2">
    <source>
        <dbReference type="ARBA" id="ARBA00022448"/>
    </source>
</evidence>
<keyword evidence="6 7" id="KW-0472">Membrane</keyword>
<evidence type="ECO:0000313" key="9">
    <source>
        <dbReference type="EMBL" id="GCE29693.1"/>
    </source>
</evidence>
<dbReference type="InterPro" id="IPR051393">
    <property type="entry name" value="ABC_transporter_permease"/>
</dbReference>
<dbReference type="PROSITE" id="PS50928">
    <property type="entry name" value="ABC_TM1"/>
    <property type="match status" value="1"/>
</dbReference>
<dbReference type="Pfam" id="PF00528">
    <property type="entry name" value="BPD_transp_1"/>
    <property type="match status" value="1"/>
</dbReference>
<accession>A0A402BE81</accession>
<comment type="subcellular location">
    <subcellularLocation>
        <location evidence="1 7">Cell membrane</location>
        <topology evidence="1 7">Multi-pass membrane protein</topology>
    </subcellularLocation>
</comment>
<keyword evidence="2 7" id="KW-0813">Transport</keyword>
<evidence type="ECO:0000313" key="10">
    <source>
        <dbReference type="Proteomes" id="UP000287171"/>
    </source>
</evidence>
<gene>
    <name evidence="9" type="ORF">KDA_51770</name>
</gene>
<keyword evidence="3" id="KW-1003">Cell membrane</keyword>
<dbReference type="CDD" id="cd06261">
    <property type="entry name" value="TM_PBP2"/>
    <property type="match status" value="1"/>
</dbReference>
<dbReference type="Gene3D" id="1.10.3720.10">
    <property type="entry name" value="MetI-like"/>
    <property type="match status" value="1"/>
</dbReference>
<feature type="transmembrane region" description="Helical" evidence="7">
    <location>
        <begin position="280"/>
        <end position="302"/>
    </location>
</feature>
<feature type="transmembrane region" description="Helical" evidence="7">
    <location>
        <begin position="175"/>
        <end position="195"/>
    </location>
</feature>
<protein>
    <submittedName>
        <fullName evidence="9">Sugar ABC transporter permease</fullName>
    </submittedName>
</protein>
<evidence type="ECO:0000256" key="1">
    <source>
        <dbReference type="ARBA" id="ARBA00004651"/>
    </source>
</evidence>
<dbReference type="GO" id="GO:0055085">
    <property type="term" value="P:transmembrane transport"/>
    <property type="evidence" value="ECO:0007669"/>
    <property type="project" value="InterPro"/>
</dbReference>
<evidence type="ECO:0000256" key="6">
    <source>
        <dbReference type="ARBA" id="ARBA00023136"/>
    </source>
</evidence>
<sequence>MSRSSTEIKAVDADASAATPAPKLRRRSRIEAWLFIIVALIFQLAWGWYPLVAGIIISFTDGQVIQPSEYVGFANYVHILSDPLVGSAFSITIIYSVLTIGLTFFLPIVASLFLLEMPRKVTYWMMFLWFLPLSGITSIMLLRYFYDRDYGLFQFVATNILHLSPQLFLDDPQLVLFWLAVPGALFFAPGLLYLASLQSIPTSYYEAAEVEGASFWRKIWTISLPRIRPVIALILLLSIITSLQTFDGPKILTEGGPSGSSRTVMIYVYDMISSIRYGDASALACVLFVVTLVATIISRMVIKEDPDA</sequence>
<dbReference type="SUPFAM" id="SSF161098">
    <property type="entry name" value="MetI-like"/>
    <property type="match status" value="1"/>
</dbReference>
<organism evidence="9 10">
    <name type="scientific">Dictyobacter alpinus</name>
    <dbReference type="NCBI Taxonomy" id="2014873"/>
    <lineage>
        <taxon>Bacteria</taxon>
        <taxon>Bacillati</taxon>
        <taxon>Chloroflexota</taxon>
        <taxon>Ktedonobacteria</taxon>
        <taxon>Ktedonobacterales</taxon>
        <taxon>Dictyobacteraceae</taxon>
        <taxon>Dictyobacter</taxon>
    </lineage>
</organism>
<keyword evidence="5 7" id="KW-1133">Transmembrane helix</keyword>
<feature type="domain" description="ABC transmembrane type-1" evidence="8">
    <location>
        <begin position="89"/>
        <end position="298"/>
    </location>
</feature>
<dbReference type="InterPro" id="IPR035906">
    <property type="entry name" value="MetI-like_sf"/>
</dbReference>
<dbReference type="PANTHER" id="PTHR30193:SF37">
    <property type="entry name" value="INNER MEMBRANE ABC TRANSPORTER PERMEASE PROTEIN YCJO"/>
    <property type="match status" value="1"/>
</dbReference>
<name>A0A402BE81_9CHLR</name>
<keyword evidence="4 7" id="KW-0812">Transmembrane</keyword>